<dbReference type="Gene3D" id="3.20.20.100">
    <property type="entry name" value="NADP-dependent oxidoreductase domain"/>
    <property type="match status" value="1"/>
</dbReference>
<dbReference type="Pfam" id="PF00248">
    <property type="entry name" value="Aldo_ket_red"/>
    <property type="match status" value="1"/>
</dbReference>
<protein>
    <submittedName>
        <fullName evidence="2">Aryl-alcohol dehydrogenase-like predicted oxidoreductase</fullName>
    </submittedName>
</protein>
<evidence type="ECO:0000313" key="2">
    <source>
        <dbReference type="EMBL" id="MDR7299429.1"/>
    </source>
</evidence>
<keyword evidence="3" id="KW-1185">Reference proteome</keyword>
<comment type="caution">
    <text evidence="2">The sequence shown here is derived from an EMBL/GenBank/DDBJ whole genome shotgun (WGS) entry which is preliminary data.</text>
</comment>
<reference evidence="2 3" key="1">
    <citation type="submission" date="2023-07" db="EMBL/GenBank/DDBJ databases">
        <title>Sorghum-associated microbial communities from plants grown in Nebraska, USA.</title>
        <authorList>
            <person name="Schachtman D."/>
        </authorList>
    </citation>
    <scope>NUCLEOTIDE SEQUENCE [LARGE SCALE GENOMIC DNA]</scope>
    <source>
        <strain evidence="2 3">BE310</strain>
    </source>
</reference>
<dbReference type="EMBL" id="JAVDXQ010000008">
    <property type="protein sequence ID" value="MDR7299429.1"/>
    <property type="molecule type" value="Genomic_DNA"/>
</dbReference>
<proteinExistence type="predicted"/>
<organism evidence="2 3">
    <name type="scientific">Pelomonas aquatica</name>
    <dbReference type="NCBI Taxonomy" id="431058"/>
    <lineage>
        <taxon>Bacteria</taxon>
        <taxon>Pseudomonadati</taxon>
        <taxon>Pseudomonadota</taxon>
        <taxon>Betaproteobacteria</taxon>
        <taxon>Burkholderiales</taxon>
        <taxon>Sphaerotilaceae</taxon>
        <taxon>Roseateles</taxon>
    </lineage>
</organism>
<dbReference type="InterPro" id="IPR036812">
    <property type="entry name" value="NAD(P)_OxRdtase_dom_sf"/>
</dbReference>
<feature type="domain" description="NADP-dependent oxidoreductase" evidence="1">
    <location>
        <begin position="13"/>
        <end position="54"/>
    </location>
</feature>
<evidence type="ECO:0000313" key="3">
    <source>
        <dbReference type="Proteomes" id="UP001180536"/>
    </source>
</evidence>
<dbReference type="InterPro" id="IPR023210">
    <property type="entry name" value="NADP_OxRdtase_dom"/>
</dbReference>
<evidence type="ECO:0000259" key="1">
    <source>
        <dbReference type="Pfam" id="PF00248"/>
    </source>
</evidence>
<gene>
    <name evidence="2" type="ORF">J2X16_004799</name>
</gene>
<name>A0ABU1ZFL9_9BURK</name>
<dbReference type="Proteomes" id="UP001180536">
    <property type="component" value="Unassembled WGS sequence"/>
</dbReference>
<sequence length="72" mass="7662">MKARRIGPFEVSAIGLGCMNLSHAYGTPPPREVAAAVLNGALDGGITLFDTAAYSSEREQPVQHDEHAIQRA</sequence>
<dbReference type="SUPFAM" id="SSF51430">
    <property type="entry name" value="NAD(P)-linked oxidoreductase"/>
    <property type="match status" value="1"/>
</dbReference>
<accession>A0ABU1ZFL9</accession>